<sequence length="41" mass="4574">MRHDDLDERLRKLGVNVGPFTFTVVFLIGVAAAIGIGWLLY</sequence>
<comment type="caution">
    <text evidence="2">The sequence shown here is derived from an EMBL/GenBank/DDBJ whole genome shotgun (WGS) entry which is preliminary data.</text>
</comment>
<dbReference type="AlphaFoldDB" id="A0A839U8M2"/>
<gene>
    <name evidence="2" type="ORF">FHS21_002740</name>
</gene>
<evidence type="ECO:0000256" key="1">
    <source>
        <dbReference type="SAM" id="Phobius"/>
    </source>
</evidence>
<dbReference type="EMBL" id="JACHXN010000007">
    <property type="protein sequence ID" value="MBB3146325.1"/>
    <property type="molecule type" value="Genomic_DNA"/>
</dbReference>
<proteinExistence type="predicted"/>
<keyword evidence="1" id="KW-1133">Transmembrane helix</keyword>
<keyword evidence="1" id="KW-0812">Transmembrane</keyword>
<evidence type="ECO:0000313" key="2">
    <source>
        <dbReference type="EMBL" id="MBB3146325.1"/>
    </source>
</evidence>
<keyword evidence="3" id="KW-1185">Reference proteome</keyword>
<dbReference type="RefSeq" id="WP_281386096.1">
    <property type="nucleotide sequence ID" value="NZ_JACHXN010000007.1"/>
</dbReference>
<feature type="transmembrane region" description="Helical" evidence="1">
    <location>
        <begin position="20"/>
        <end position="40"/>
    </location>
</feature>
<keyword evidence="1" id="KW-0472">Membrane</keyword>
<reference evidence="2 3" key="1">
    <citation type="submission" date="2020-08" db="EMBL/GenBank/DDBJ databases">
        <title>Genomic Encyclopedia of Type Strains, Phase III (KMG-III): the genomes of soil and plant-associated and newly described type strains.</title>
        <authorList>
            <person name="Whitman W."/>
        </authorList>
    </citation>
    <scope>NUCLEOTIDE SEQUENCE [LARGE SCALE GENOMIC DNA]</scope>
    <source>
        <strain evidence="2 3">CECT 7015</strain>
    </source>
</reference>
<accession>A0A839U8M2</accession>
<organism evidence="2 3">
    <name type="scientific">Phyllobacterium trifolii</name>
    <dbReference type="NCBI Taxonomy" id="300193"/>
    <lineage>
        <taxon>Bacteria</taxon>
        <taxon>Pseudomonadati</taxon>
        <taxon>Pseudomonadota</taxon>
        <taxon>Alphaproteobacteria</taxon>
        <taxon>Hyphomicrobiales</taxon>
        <taxon>Phyllobacteriaceae</taxon>
        <taxon>Phyllobacterium</taxon>
    </lineage>
</organism>
<dbReference type="Proteomes" id="UP000554520">
    <property type="component" value="Unassembled WGS sequence"/>
</dbReference>
<name>A0A839U8M2_9HYPH</name>
<evidence type="ECO:0000313" key="3">
    <source>
        <dbReference type="Proteomes" id="UP000554520"/>
    </source>
</evidence>
<protein>
    <submittedName>
        <fullName evidence="2">Uncharacterized protein</fullName>
    </submittedName>
</protein>